<organism evidence="4 5">
    <name type="scientific">Natronincola ferrireducens</name>
    <dbReference type="NCBI Taxonomy" id="393762"/>
    <lineage>
        <taxon>Bacteria</taxon>
        <taxon>Bacillati</taxon>
        <taxon>Bacillota</taxon>
        <taxon>Clostridia</taxon>
        <taxon>Peptostreptococcales</taxon>
        <taxon>Natronincolaceae</taxon>
        <taxon>Natronincola</taxon>
    </lineage>
</organism>
<dbReference type="GO" id="GO:0005829">
    <property type="term" value="C:cytosol"/>
    <property type="evidence" value="ECO:0007669"/>
    <property type="project" value="TreeGrafter"/>
</dbReference>
<dbReference type="FunFam" id="3.20.20.140:FF:000005">
    <property type="entry name" value="TatD family hydrolase"/>
    <property type="match status" value="1"/>
</dbReference>
<keyword evidence="5" id="KW-1185">Reference proteome</keyword>
<dbReference type="AlphaFoldDB" id="A0A1G8WV46"/>
<gene>
    <name evidence="4" type="ORF">SAMN05660472_00044</name>
</gene>
<dbReference type="STRING" id="393762.SAMN05660472_00044"/>
<evidence type="ECO:0000256" key="3">
    <source>
        <dbReference type="PIRSR" id="PIRSR005902-1"/>
    </source>
</evidence>
<proteinExistence type="predicted"/>
<dbReference type="GO" id="GO:0016788">
    <property type="term" value="F:hydrolase activity, acting on ester bonds"/>
    <property type="evidence" value="ECO:0007669"/>
    <property type="project" value="InterPro"/>
</dbReference>
<feature type="binding site" evidence="3">
    <location>
        <position position="203"/>
    </location>
    <ligand>
        <name>a divalent metal cation</name>
        <dbReference type="ChEBI" id="CHEBI:60240"/>
        <label>1</label>
    </ligand>
</feature>
<dbReference type="Proteomes" id="UP000198718">
    <property type="component" value="Unassembled WGS sequence"/>
</dbReference>
<keyword evidence="2" id="KW-0378">Hydrolase</keyword>
<name>A0A1G8WV46_9FIRM</name>
<protein>
    <submittedName>
        <fullName evidence="4">TatD DNase family protein</fullName>
    </submittedName>
</protein>
<dbReference type="EMBL" id="FNFP01000001">
    <property type="protein sequence ID" value="SDJ82104.1"/>
    <property type="molecule type" value="Genomic_DNA"/>
</dbReference>
<dbReference type="Pfam" id="PF01026">
    <property type="entry name" value="TatD_DNase"/>
    <property type="match status" value="1"/>
</dbReference>
<dbReference type="InterPro" id="IPR018228">
    <property type="entry name" value="DNase_TatD-rel_CS"/>
</dbReference>
<dbReference type="InterPro" id="IPR015991">
    <property type="entry name" value="TatD/YcfH-like"/>
</dbReference>
<feature type="binding site" evidence="3">
    <location>
        <position position="8"/>
    </location>
    <ligand>
        <name>a divalent metal cation</name>
        <dbReference type="ChEBI" id="CHEBI:60240"/>
        <label>1</label>
    </ligand>
</feature>
<feature type="binding site" evidence="3">
    <location>
        <position position="128"/>
    </location>
    <ligand>
        <name>a divalent metal cation</name>
        <dbReference type="ChEBI" id="CHEBI:60240"/>
        <label>2</label>
    </ligand>
</feature>
<evidence type="ECO:0000256" key="2">
    <source>
        <dbReference type="ARBA" id="ARBA00022801"/>
    </source>
</evidence>
<dbReference type="SUPFAM" id="SSF51556">
    <property type="entry name" value="Metallo-dependent hydrolases"/>
    <property type="match status" value="1"/>
</dbReference>
<dbReference type="InterPro" id="IPR032466">
    <property type="entry name" value="Metal_Hydrolase"/>
</dbReference>
<keyword evidence="1 3" id="KW-0479">Metal-binding</keyword>
<dbReference type="PROSITE" id="PS01091">
    <property type="entry name" value="TATD_3"/>
    <property type="match status" value="1"/>
</dbReference>
<dbReference type="RefSeq" id="WP_090548611.1">
    <property type="nucleotide sequence ID" value="NZ_FNFP01000001.1"/>
</dbReference>
<dbReference type="GO" id="GO:0046872">
    <property type="term" value="F:metal ion binding"/>
    <property type="evidence" value="ECO:0007669"/>
    <property type="project" value="UniProtKB-KW"/>
</dbReference>
<evidence type="ECO:0000313" key="5">
    <source>
        <dbReference type="Proteomes" id="UP000198718"/>
    </source>
</evidence>
<dbReference type="Gene3D" id="3.20.20.140">
    <property type="entry name" value="Metal-dependent hydrolases"/>
    <property type="match status" value="1"/>
</dbReference>
<dbReference type="GO" id="GO:0004536">
    <property type="term" value="F:DNA nuclease activity"/>
    <property type="evidence" value="ECO:0007669"/>
    <property type="project" value="InterPro"/>
</dbReference>
<accession>A0A1G8WV46</accession>
<dbReference type="PIRSF" id="PIRSF005902">
    <property type="entry name" value="DNase_TatD"/>
    <property type="match status" value="1"/>
</dbReference>
<feature type="binding site" evidence="3">
    <location>
        <position position="6"/>
    </location>
    <ligand>
        <name>a divalent metal cation</name>
        <dbReference type="ChEBI" id="CHEBI:60240"/>
        <label>1</label>
    </ligand>
</feature>
<feature type="binding site" evidence="3">
    <location>
        <position position="153"/>
    </location>
    <ligand>
        <name>a divalent metal cation</name>
        <dbReference type="ChEBI" id="CHEBI:60240"/>
        <label>2</label>
    </ligand>
</feature>
<sequence>MVFDSHAHLDDSRFDKDRDQIIKSAKENGVEYILNPGADLNTSIKAVNLAEKYDMIYAAVGVHPHDVKDMDENTLTIIKSLTNKEKVVAIGEIGLDFHYDHSPREDQRKWFRRQIELAKEVKLPIIVHDREAHQEVFDILQEYNAGELGCVMHCYSGNVELAKEYIKRGIYISLAGPITFKNAKKTYEVAREIPLEWLLIETDSPYLAPVPHRGKRNEPTYVRHVAGTIAEAKGISFEKVAQQTNENTRKLFNIK</sequence>
<dbReference type="CDD" id="cd01310">
    <property type="entry name" value="TatD_DNAse"/>
    <property type="match status" value="1"/>
</dbReference>
<feature type="binding site" evidence="3">
    <location>
        <position position="92"/>
    </location>
    <ligand>
        <name>a divalent metal cation</name>
        <dbReference type="ChEBI" id="CHEBI:60240"/>
        <label>1</label>
    </ligand>
</feature>
<evidence type="ECO:0000313" key="4">
    <source>
        <dbReference type="EMBL" id="SDJ82104.1"/>
    </source>
</evidence>
<dbReference type="NCBIfam" id="TIGR00010">
    <property type="entry name" value="YchF/TatD family DNA exonuclease"/>
    <property type="match status" value="1"/>
</dbReference>
<dbReference type="InterPro" id="IPR001130">
    <property type="entry name" value="TatD-like"/>
</dbReference>
<reference evidence="4 5" key="1">
    <citation type="submission" date="2016-10" db="EMBL/GenBank/DDBJ databases">
        <authorList>
            <person name="de Groot N.N."/>
        </authorList>
    </citation>
    <scope>NUCLEOTIDE SEQUENCE [LARGE SCALE GENOMIC DNA]</scope>
    <source>
        <strain evidence="4 5">DSM 18346</strain>
    </source>
</reference>
<dbReference type="PANTHER" id="PTHR46124:SF2">
    <property type="entry name" value="D-AMINOACYL-TRNA DEACYLASE"/>
    <property type="match status" value="1"/>
</dbReference>
<dbReference type="PANTHER" id="PTHR46124">
    <property type="entry name" value="D-AMINOACYL-TRNA DEACYLASE"/>
    <property type="match status" value="1"/>
</dbReference>
<dbReference type="OrthoDB" id="9810005at2"/>
<evidence type="ECO:0000256" key="1">
    <source>
        <dbReference type="ARBA" id="ARBA00022723"/>
    </source>
</evidence>